<keyword evidence="5" id="KW-0067">ATP-binding</keyword>
<evidence type="ECO:0000256" key="2">
    <source>
        <dbReference type="ARBA" id="ARBA00022679"/>
    </source>
</evidence>
<feature type="compositionally biased region" description="Pro residues" evidence="6">
    <location>
        <begin position="459"/>
        <end position="468"/>
    </location>
</feature>
<feature type="compositionally biased region" description="Pro residues" evidence="6">
    <location>
        <begin position="291"/>
        <end position="303"/>
    </location>
</feature>
<dbReference type="PANTHER" id="PTHR43671">
    <property type="entry name" value="SERINE/THREONINE-PROTEIN KINASE NEK"/>
    <property type="match status" value="1"/>
</dbReference>
<proteinExistence type="predicted"/>
<evidence type="ECO:0000256" key="1">
    <source>
        <dbReference type="ARBA" id="ARBA00012513"/>
    </source>
</evidence>
<keyword evidence="9" id="KW-1185">Reference proteome</keyword>
<dbReference type="InterPro" id="IPR011009">
    <property type="entry name" value="Kinase-like_dom_sf"/>
</dbReference>
<feature type="compositionally biased region" description="Basic and acidic residues" evidence="6">
    <location>
        <begin position="381"/>
        <end position="390"/>
    </location>
</feature>
<feature type="region of interest" description="Disordered" evidence="6">
    <location>
        <begin position="380"/>
        <end position="437"/>
    </location>
</feature>
<evidence type="ECO:0000313" key="9">
    <source>
        <dbReference type="Proteomes" id="UP001595850"/>
    </source>
</evidence>
<accession>A0ABV8I8F7</accession>
<dbReference type="CDD" id="cd14014">
    <property type="entry name" value="STKc_PknB_like"/>
    <property type="match status" value="1"/>
</dbReference>
<evidence type="ECO:0000256" key="6">
    <source>
        <dbReference type="SAM" id="MobiDB-lite"/>
    </source>
</evidence>
<protein>
    <recommendedName>
        <fullName evidence="1">non-specific serine/threonine protein kinase</fullName>
        <ecNumber evidence="1">2.7.11.1</ecNumber>
    </recommendedName>
</protein>
<feature type="region of interest" description="Disordered" evidence="6">
    <location>
        <begin position="450"/>
        <end position="505"/>
    </location>
</feature>
<dbReference type="InterPro" id="IPR000719">
    <property type="entry name" value="Prot_kinase_dom"/>
</dbReference>
<feature type="region of interest" description="Disordered" evidence="6">
    <location>
        <begin position="586"/>
        <end position="612"/>
    </location>
</feature>
<evidence type="ECO:0000313" key="8">
    <source>
        <dbReference type="EMBL" id="MFC4059363.1"/>
    </source>
</evidence>
<dbReference type="GO" id="GO:0016301">
    <property type="term" value="F:kinase activity"/>
    <property type="evidence" value="ECO:0007669"/>
    <property type="project" value="UniProtKB-KW"/>
</dbReference>
<dbReference type="EC" id="2.7.11.1" evidence="1"/>
<dbReference type="Gene3D" id="3.30.200.20">
    <property type="entry name" value="Phosphorylase Kinase, domain 1"/>
    <property type="match status" value="1"/>
</dbReference>
<sequence>MSAASPLRPGDPTRVGDHLLQGRLGAGGQGVVYLGRAADGTPVAVKVLHEHVLADEAVRARFAREVAAAANVAPFCVARVLGSDLEAARPYIVSEYVEGPSLRQAIERDGPRSGAALHRLAVATATALAAVHEAGVVHRDFKPDNVLLGADGPRVIDFGIARGLGSATVTKGPLGTPAYMSPEQLNGERVGPASDVFAWGCVLVFAATGRPPFGTDSLPAVVYRVLRGAPDLGALDGPLRELAAETLRKLPEERPSMREVLLRLLGQASAGARPGRKATGAEPGQAIAGPPSGPEPSGPPAGPEPSGSPDDVEPAGPLPARAPAAPPPGRTPAGSASPSAHPQDTGARGRRGRTALAAGTAALAAVAATAFLWPVLAARPDGGHGVRVDRTAAPTALPVPRPVRSSAGATPGPTGRTGPPGAGRPETAAPGPAVPGAALPGVALPGVALPGAAPAPGGTEPPPVPVPSGPAQSPEPSAPATGTASPEATPAPSASDPPDTPAVLPASFAGVWQGAVRSDPGQQETVLVLAVRRNGRTVIERYPGRRCTGTLRLTRIADGVAHLERVAMRGGCVRDGTATLAQGTGETLQFSSRGQGEDSRDVTASGTLERRR</sequence>
<comment type="caution">
    <text evidence="8">The sequence shown here is derived from an EMBL/GenBank/DDBJ whole genome shotgun (WGS) entry which is preliminary data.</text>
</comment>
<dbReference type="Proteomes" id="UP001595850">
    <property type="component" value="Unassembled WGS sequence"/>
</dbReference>
<organism evidence="8 9">
    <name type="scientific">Planomonospora corallina</name>
    <dbReference type="NCBI Taxonomy" id="1806052"/>
    <lineage>
        <taxon>Bacteria</taxon>
        <taxon>Bacillati</taxon>
        <taxon>Actinomycetota</taxon>
        <taxon>Actinomycetes</taxon>
        <taxon>Streptosporangiales</taxon>
        <taxon>Streptosporangiaceae</taxon>
        <taxon>Planomonospora</taxon>
    </lineage>
</organism>
<dbReference type="EMBL" id="JBHSBM010000017">
    <property type="protein sequence ID" value="MFC4059363.1"/>
    <property type="molecule type" value="Genomic_DNA"/>
</dbReference>
<evidence type="ECO:0000256" key="5">
    <source>
        <dbReference type="ARBA" id="ARBA00022840"/>
    </source>
</evidence>
<feature type="compositionally biased region" description="Low complexity" evidence="6">
    <location>
        <begin position="331"/>
        <end position="340"/>
    </location>
</feature>
<keyword evidence="4 8" id="KW-0418">Kinase</keyword>
<dbReference type="Pfam" id="PF00069">
    <property type="entry name" value="Pkinase"/>
    <property type="match status" value="1"/>
</dbReference>
<dbReference type="Gene3D" id="1.10.510.10">
    <property type="entry name" value="Transferase(Phosphotransferase) domain 1"/>
    <property type="match status" value="1"/>
</dbReference>
<evidence type="ECO:0000256" key="3">
    <source>
        <dbReference type="ARBA" id="ARBA00022741"/>
    </source>
</evidence>
<feature type="region of interest" description="Disordered" evidence="6">
    <location>
        <begin position="269"/>
        <end position="353"/>
    </location>
</feature>
<dbReference type="PROSITE" id="PS00108">
    <property type="entry name" value="PROTEIN_KINASE_ST"/>
    <property type="match status" value="1"/>
</dbReference>
<reference evidence="9" key="1">
    <citation type="journal article" date="2019" name="Int. J. Syst. Evol. Microbiol.">
        <title>The Global Catalogue of Microorganisms (GCM) 10K type strain sequencing project: providing services to taxonomists for standard genome sequencing and annotation.</title>
        <authorList>
            <consortium name="The Broad Institute Genomics Platform"/>
            <consortium name="The Broad Institute Genome Sequencing Center for Infectious Disease"/>
            <person name="Wu L."/>
            <person name="Ma J."/>
        </authorList>
    </citation>
    <scope>NUCLEOTIDE SEQUENCE [LARGE SCALE GENOMIC DNA]</scope>
    <source>
        <strain evidence="9">TBRC 4489</strain>
    </source>
</reference>
<feature type="domain" description="Protein kinase" evidence="7">
    <location>
        <begin position="18"/>
        <end position="265"/>
    </location>
</feature>
<dbReference type="RefSeq" id="WP_377287680.1">
    <property type="nucleotide sequence ID" value="NZ_JBHSBM010000017.1"/>
</dbReference>
<gene>
    <name evidence="8" type="ORF">ACFOWE_13740</name>
</gene>
<dbReference type="PANTHER" id="PTHR43671:SF13">
    <property type="entry name" value="SERINE_THREONINE-PROTEIN KINASE NEK2"/>
    <property type="match status" value="1"/>
</dbReference>
<dbReference type="PROSITE" id="PS50011">
    <property type="entry name" value="PROTEIN_KINASE_DOM"/>
    <property type="match status" value="1"/>
</dbReference>
<feature type="compositionally biased region" description="Low complexity" evidence="6">
    <location>
        <begin position="407"/>
        <end position="437"/>
    </location>
</feature>
<dbReference type="InterPro" id="IPR008271">
    <property type="entry name" value="Ser/Thr_kinase_AS"/>
</dbReference>
<feature type="compositionally biased region" description="Low complexity" evidence="6">
    <location>
        <begin position="469"/>
        <end position="497"/>
    </location>
</feature>
<keyword evidence="3" id="KW-0547">Nucleotide-binding</keyword>
<keyword evidence="2" id="KW-0808">Transferase</keyword>
<dbReference type="InterPro" id="IPR050660">
    <property type="entry name" value="NEK_Ser/Thr_kinase"/>
</dbReference>
<evidence type="ECO:0000259" key="7">
    <source>
        <dbReference type="PROSITE" id="PS50011"/>
    </source>
</evidence>
<name>A0ABV8I8F7_9ACTN</name>
<evidence type="ECO:0000256" key="4">
    <source>
        <dbReference type="ARBA" id="ARBA00022777"/>
    </source>
</evidence>
<dbReference type="SUPFAM" id="SSF56112">
    <property type="entry name" value="Protein kinase-like (PK-like)"/>
    <property type="match status" value="1"/>
</dbReference>
<feature type="compositionally biased region" description="Low complexity" evidence="6">
    <location>
        <begin position="304"/>
        <end position="323"/>
    </location>
</feature>